<evidence type="ECO:0000313" key="3">
    <source>
        <dbReference type="Proteomes" id="UP001602013"/>
    </source>
</evidence>
<reference evidence="2 3" key="1">
    <citation type="submission" date="2024-10" db="EMBL/GenBank/DDBJ databases">
        <title>The Natural Products Discovery Center: Release of the First 8490 Sequenced Strains for Exploring Actinobacteria Biosynthetic Diversity.</title>
        <authorList>
            <person name="Kalkreuter E."/>
            <person name="Kautsar S.A."/>
            <person name="Yang D."/>
            <person name="Bader C.D."/>
            <person name="Teijaro C.N."/>
            <person name="Fluegel L."/>
            <person name="Davis C.M."/>
            <person name="Simpson J.R."/>
            <person name="Lauterbach L."/>
            <person name="Steele A.D."/>
            <person name="Gui C."/>
            <person name="Meng S."/>
            <person name="Li G."/>
            <person name="Viehrig K."/>
            <person name="Ye F."/>
            <person name="Su P."/>
            <person name="Kiefer A.F."/>
            <person name="Nichols A."/>
            <person name="Cepeda A.J."/>
            <person name="Yan W."/>
            <person name="Fan B."/>
            <person name="Jiang Y."/>
            <person name="Adhikari A."/>
            <person name="Zheng C.-J."/>
            <person name="Schuster L."/>
            <person name="Cowan T.M."/>
            <person name="Smanski M.J."/>
            <person name="Chevrette M.G."/>
            <person name="De Carvalho L.P.S."/>
            <person name="Shen B."/>
        </authorList>
    </citation>
    <scope>NUCLEOTIDE SEQUENCE [LARGE SCALE GENOMIC DNA]</scope>
    <source>
        <strain evidence="2 3">NPDC002173</strain>
    </source>
</reference>
<keyword evidence="3" id="KW-1185">Reference proteome</keyword>
<protein>
    <submittedName>
        <fullName evidence="2">Uncharacterized protein</fullName>
    </submittedName>
</protein>
<proteinExistence type="predicted"/>
<feature type="region of interest" description="Disordered" evidence="1">
    <location>
        <begin position="68"/>
        <end position="93"/>
    </location>
</feature>
<dbReference type="EMBL" id="JBIASD010000009">
    <property type="protein sequence ID" value="MFF3667114.1"/>
    <property type="molecule type" value="Genomic_DNA"/>
</dbReference>
<evidence type="ECO:0000256" key="1">
    <source>
        <dbReference type="SAM" id="MobiDB-lite"/>
    </source>
</evidence>
<organism evidence="2 3">
    <name type="scientific">Microtetraspora malaysiensis</name>
    <dbReference type="NCBI Taxonomy" id="161358"/>
    <lineage>
        <taxon>Bacteria</taxon>
        <taxon>Bacillati</taxon>
        <taxon>Actinomycetota</taxon>
        <taxon>Actinomycetes</taxon>
        <taxon>Streptosporangiales</taxon>
        <taxon>Streptosporangiaceae</taxon>
        <taxon>Microtetraspora</taxon>
    </lineage>
</organism>
<gene>
    <name evidence="2" type="ORF">ACFYXI_16060</name>
</gene>
<sequence length="93" mass="10352">MSVFPMPDFSSRQELSDEELRATRETIARALEATAEIARREQRHPPGLISDGRLTRDGMDVATELMGIPPVSDEGWRDITGPPGSITWPLHPQ</sequence>
<accession>A0ABW6SQ64</accession>
<comment type="caution">
    <text evidence="2">The sequence shown here is derived from an EMBL/GenBank/DDBJ whole genome shotgun (WGS) entry which is preliminary data.</text>
</comment>
<name>A0ABW6SQ64_9ACTN</name>
<dbReference type="RefSeq" id="WP_387411948.1">
    <property type="nucleotide sequence ID" value="NZ_JBIASD010000009.1"/>
</dbReference>
<evidence type="ECO:0000313" key="2">
    <source>
        <dbReference type="EMBL" id="MFF3667114.1"/>
    </source>
</evidence>
<dbReference type="Proteomes" id="UP001602013">
    <property type="component" value="Unassembled WGS sequence"/>
</dbReference>